<evidence type="ECO:0000256" key="1">
    <source>
        <dbReference type="ARBA" id="ARBA00022679"/>
    </source>
</evidence>
<evidence type="ECO:0000256" key="4">
    <source>
        <dbReference type="SAM" id="MobiDB-lite"/>
    </source>
</evidence>
<dbReference type="InterPro" id="IPR000086">
    <property type="entry name" value="NUDIX_hydrolase_dom"/>
</dbReference>
<dbReference type="EMBL" id="FN649735">
    <property type="protein sequence ID" value="CBN74091.1"/>
    <property type="molecule type" value="Genomic_DNA"/>
</dbReference>
<evidence type="ECO:0000313" key="7">
    <source>
        <dbReference type="Proteomes" id="UP000002630"/>
    </source>
</evidence>
<dbReference type="GO" id="GO:0019205">
    <property type="term" value="F:nucleobase-containing compound kinase activity"/>
    <property type="evidence" value="ECO:0007669"/>
    <property type="project" value="InterPro"/>
</dbReference>
<dbReference type="Pfam" id="PF15916">
    <property type="entry name" value="DUF4743"/>
    <property type="match status" value="1"/>
</dbReference>
<evidence type="ECO:0000256" key="2">
    <source>
        <dbReference type="ARBA" id="ARBA00022741"/>
    </source>
</evidence>
<dbReference type="STRING" id="2880.D8LDL6"/>
<evidence type="ECO:0000259" key="5">
    <source>
        <dbReference type="PROSITE" id="PS51462"/>
    </source>
</evidence>
<organism evidence="6 7">
    <name type="scientific">Ectocarpus siliculosus</name>
    <name type="common">Brown alga</name>
    <name type="synonym">Conferva siliculosa</name>
    <dbReference type="NCBI Taxonomy" id="2880"/>
    <lineage>
        <taxon>Eukaryota</taxon>
        <taxon>Sar</taxon>
        <taxon>Stramenopiles</taxon>
        <taxon>Ochrophyta</taxon>
        <taxon>PX clade</taxon>
        <taxon>Phaeophyceae</taxon>
        <taxon>Ectocarpales</taxon>
        <taxon>Ectocarpaceae</taxon>
        <taxon>Ectocarpus</taxon>
    </lineage>
</organism>
<evidence type="ECO:0000313" key="6">
    <source>
        <dbReference type="EMBL" id="CBN74091.1"/>
    </source>
</evidence>
<dbReference type="PANTHER" id="PTHR23359">
    <property type="entry name" value="NUCLEOTIDE KINASE"/>
    <property type="match status" value="1"/>
</dbReference>
<dbReference type="PROSITE" id="PS51462">
    <property type="entry name" value="NUDIX"/>
    <property type="match status" value="1"/>
</dbReference>
<keyword evidence="2" id="KW-0547">Nucleotide-binding</keyword>
<dbReference type="SUPFAM" id="SSF52540">
    <property type="entry name" value="P-loop containing nucleoside triphosphate hydrolases"/>
    <property type="match status" value="1"/>
</dbReference>
<dbReference type="CDD" id="cd03676">
    <property type="entry name" value="NUDIX_Tnr3_like"/>
    <property type="match status" value="1"/>
</dbReference>
<dbReference type="SUPFAM" id="SSF55811">
    <property type="entry name" value="Nudix"/>
    <property type="match status" value="1"/>
</dbReference>
<name>D8LDL6_ECTSI</name>
<reference evidence="6 7" key="1">
    <citation type="journal article" date="2010" name="Nature">
        <title>The Ectocarpus genome and the independent evolution of multicellularity in brown algae.</title>
        <authorList>
            <person name="Cock J.M."/>
            <person name="Sterck L."/>
            <person name="Rouze P."/>
            <person name="Scornet D."/>
            <person name="Allen A.E."/>
            <person name="Amoutzias G."/>
            <person name="Anthouard V."/>
            <person name="Artiguenave F."/>
            <person name="Aury J.M."/>
            <person name="Badger J.H."/>
            <person name="Beszteri B."/>
            <person name="Billiau K."/>
            <person name="Bonnet E."/>
            <person name="Bothwell J.H."/>
            <person name="Bowler C."/>
            <person name="Boyen C."/>
            <person name="Brownlee C."/>
            <person name="Carrano C.J."/>
            <person name="Charrier B."/>
            <person name="Cho G.Y."/>
            <person name="Coelho S.M."/>
            <person name="Collen J."/>
            <person name="Corre E."/>
            <person name="Da Silva C."/>
            <person name="Delage L."/>
            <person name="Delaroque N."/>
            <person name="Dittami S.M."/>
            <person name="Doulbeau S."/>
            <person name="Elias M."/>
            <person name="Farnham G."/>
            <person name="Gachon C.M."/>
            <person name="Gschloessl B."/>
            <person name="Heesch S."/>
            <person name="Jabbari K."/>
            <person name="Jubin C."/>
            <person name="Kawai H."/>
            <person name="Kimura K."/>
            <person name="Kloareg B."/>
            <person name="Kupper F.C."/>
            <person name="Lang D."/>
            <person name="Le Bail A."/>
            <person name="Leblanc C."/>
            <person name="Lerouge P."/>
            <person name="Lohr M."/>
            <person name="Lopez P.J."/>
            <person name="Martens C."/>
            <person name="Maumus F."/>
            <person name="Michel G."/>
            <person name="Miranda-Saavedra D."/>
            <person name="Morales J."/>
            <person name="Moreau H."/>
            <person name="Motomura T."/>
            <person name="Nagasato C."/>
            <person name="Napoli C.A."/>
            <person name="Nelson D.R."/>
            <person name="Nyvall-Collen P."/>
            <person name="Peters A.F."/>
            <person name="Pommier C."/>
            <person name="Potin P."/>
            <person name="Poulain J."/>
            <person name="Quesneville H."/>
            <person name="Read B."/>
            <person name="Rensing S.A."/>
            <person name="Ritter A."/>
            <person name="Rousvoal S."/>
            <person name="Samanta M."/>
            <person name="Samson G."/>
            <person name="Schroeder D.C."/>
            <person name="Segurens B."/>
            <person name="Strittmatter M."/>
            <person name="Tonon T."/>
            <person name="Tregear J.W."/>
            <person name="Valentin K."/>
            <person name="von Dassow P."/>
            <person name="Yamagishi T."/>
            <person name="Van de Peer Y."/>
            <person name="Wincker P."/>
        </authorList>
    </citation>
    <scope>NUCLEOTIDE SEQUENCE [LARGE SCALE GENOMIC DNA]</scope>
    <source>
        <strain evidence="7">Ec32 / CCAP1310/4</strain>
    </source>
</reference>
<gene>
    <name evidence="6" type="ORF">Esi_0012_0174</name>
</gene>
<dbReference type="Gene3D" id="3.40.50.300">
    <property type="entry name" value="P-loop containing nucleotide triphosphate hydrolases"/>
    <property type="match status" value="1"/>
</dbReference>
<dbReference type="HAMAP" id="MF_00235">
    <property type="entry name" value="Adenylate_kinase_Adk"/>
    <property type="match status" value="1"/>
</dbReference>
<dbReference type="PRINTS" id="PR00094">
    <property type="entry name" value="ADENYLTKNASE"/>
</dbReference>
<protein>
    <submittedName>
        <fullName evidence="6">Adenylate kinase family protein</fullName>
    </submittedName>
</protein>
<dbReference type="Gene3D" id="3.90.79.10">
    <property type="entry name" value="Nucleoside Triphosphate Pyrophosphohydrolase"/>
    <property type="match status" value="1"/>
</dbReference>
<evidence type="ECO:0000256" key="3">
    <source>
        <dbReference type="ARBA" id="ARBA00022777"/>
    </source>
</evidence>
<feature type="domain" description="Nudix hydrolase" evidence="5">
    <location>
        <begin position="433"/>
        <end position="575"/>
    </location>
</feature>
<dbReference type="InterPro" id="IPR015797">
    <property type="entry name" value="NUDIX_hydrolase-like_dom_sf"/>
</dbReference>
<dbReference type="Pfam" id="PF00406">
    <property type="entry name" value="ADK"/>
    <property type="match status" value="1"/>
</dbReference>
<feature type="region of interest" description="Disordered" evidence="4">
    <location>
        <begin position="1"/>
        <end position="21"/>
    </location>
</feature>
<dbReference type="InterPro" id="IPR031804">
    <property type="entry name" value="DUF4743"/>
</dbReference>
<feature type="compositionally biased region" description="Basic and acidic residues" evidence="4">
    <location>
        <begin position="1"/>
        <end position="16"/>
    </location>
</feature>
<dbReference type="eggNOG" id="KOG4313">
    <property type="taxonomic scope" value="Eukaryota"/>
</dbReference>
<dbReference type="InterPro" id="IPR000850">
    <property type="entry name" value="Adenylat/UMP-CMP_kin"/>
</dbReference>
<dbReference type="FunFam" id="3.90.79.10:FF:000019">
    <property type="entry name" value="Thiamin pyrophosphokinase, putative"/>
    <property type="match status" value="1"/>
</dbReference>
<keyword evidence="3 6" id="KW-0418">Kinase</keyword>
<dbReference type="OrthoDB" id="10261522at2759"/>
<dbReference type="Pfam" id="PF00293">
    <property type="entry name" value="NUDIX"/>
    <property type="match status" value="1"/>
</dbReference>
<keyword evidence="7" id="KW-1185">Reference proteome</keyword>
<sequence length="606" mass="67067">MTTEPYRDVESQEYKSKSNQPWQLKYHDIKTRRDAADARSKAYDGPPLKIIVTGKPSSGKGSISPMLSRAYRGVYIASGNLLRSEAQAETSLGRRANEFMSRGEMLPSEVVLSLVTKRLAQRDCAQNGWILDGFPRTRGQAADLGGEDIVPDLIVMLERPDGLVKEFSLGRCTDPTTGVIYHPKFSPPPPDVVPRLTWRTDDTKDVIEKRLKQYAETSEGIREAYEDVPRKVVDSSKSDLDTFAEVCDFVEEVAKAKAERLGPEGMREILEMGDIRMSDVQRLTEEEQRAFEEQPTLLAAAQRCNRYVASDFTPVYVEDVKVGAVSSQFASELNLFSSGDAVMYRASVPGAGPVGMEGPAYVLAPYAASVEERTRVVSGLVQGLVDTGAIPKGALRNELQDVRSATGKLSVTGDVLFRLERAAMIHFGVPSYGVHLNGYVKATDTEPMRVWIGVRSVSKATYPGMWDQMVAGGQPAGMGFKENMQKECEEEASLPSSLSCKIQPTGQVSYRYGTRKGLSTKFLCVFDLEVPEDFVPYNGDGEVEEFILMPVEEALKTIKTDLARWKPNCALVMIDFALRHGFLDPDHPDYLELVHQLRTGHTASTF</sequence>
<proteinExistence type="inferred from homology"/>
<dbReference type="eggNOG" id="KOG3078">
    <property type="taxonomic scope" value="Eukaryota"/>
</dbReference>
<dbReference type="EMBL" id="FN647877">
    <property type="protein sequence ID" value="CBN74091.1"/>
    <property type="molecule type" value="Genomic_DNA"/>
</dbReference>
<dbReference type="GO" id="GO:0044715">
    <property type="term" value="F:8-oxo-dGDP phosphatase activity"/>
    <property type="evidence" value="ECO:0007669"/>
    <property type="project" value="UniProtKB-ARBA"/>
</dbReference>
<dbReference type="PROSITE" id="PS00113">
    <property type="entry name" value="ADENYLATE_KINASE"/>
    <property type="match status" value="1"/>
</dbReference>
<dbReference type="GO" id="GO:0005524">
    <property type="term" value="F:ATP binding"/>
    <property type="evidence" value="ECO:0007669"/>
    <property type="project" value="InterPro"/>
</dbReference>
<dbReference type="InParanoid" id="D8LDL6"/>
<dbReference type="Proteomes" id="UP000002630">
    <property type="component" value="Linkage Group LG10"/>
</dbReference>
<dbReference type="OMA" id="MCELLAN"/>
<dbReference type="AlphaFoldDB" id="D8LDL6"/>
<dbReference type="InterPro" id="IPR027417">
    <property type="entry name" value="P-loop_NTPase"/>
</dbReference>
<dbReference type="CDD" id="cd01428">
    <property type="entry name" value="ADK"/>
    <property type="match status" value="1"/>
</dbReference>
<keyword evidence="1" id="KW-0808">Transferase</keyword>
<accession>D8LDL6</accession>
<dbReference type="GO" id="GO:0006139">
    <property type="term" value="P:nucleobase-containing compound metabolic process"/>
    <property type="evidence" value="ECO:0007669"/>
    <property type="project" value="InterPro"/>
</dbReference>
<dbReference type="InterPro" id="IPR033690">
    <property type="entry name" value="Adenylat_kinase_CS"/>
</dbReference>